<dbReference type="InterPro" id="IPR000182">
    <property type="entry name" value="GNAT_dom"/>
</dbReference>
<dbReference type="AlphaFoldDB" id="A0A4S3B077"/>
<name>A0A4S3B077_9ENTE</name>
<evidence type="ECO:0000256" key="1">
    <source>
        <dbReference type="ARBA" id="ARBA00022679"/>
    </source>
</evidence>
<reference evidence="3 4" key="1">
    <citation type="submission" date="2019-01" db="EMBL/GenBank/DDBJ databases">
        <title>Vagococcus silagei sp. nov. isolated from brewer's grain.</title>
        <authorList>
            <person name="Guu J.-R."/>
        </authorList>
    </citation>
    <scope>NUCLEOTIDE SEQUENCE [LARGE SCALE GENOMIC DNA]</scope>
    <source>
        <strain evidence="3 4">2B-2</strain>
    </source>
</reference>
<evidence type="ECO:0000313" key="4">
    <source>
        <dbReference type="Proteomes" id="UP000310506"/>
    </source>
</evidence>
<comment type="caution">
    <text evidence="3">The sequence shown here is derived from an EMBL/GenBank/DDBJ whole genome shotgun (WGS) entry which is preliminary data.</text>
</comment>
<dbReference type="CDD" id="cd04301">
    <property type="entry name" value="NAT_SF"/>
    <property type="match status" value="1"/>
</dbReference>
<dbReference type="SUPFAM" id="SSF55729">
    <property type="entry name" value="Acyl-CoA N-acyltransferases (Nat)"/>
    <property type="match status" value="1"/>
</dbReference>
<evidence type="ECO:0000313" key="3">
    <source>
        <dbReference type="EMBL" id="THB60411.1"/>
    </source>
</evidence>
<dbReference type="InterPro" id="IPR016181">
    <property type="entry name" value="Acyl_CoA_acyltransferase"/>
</dbReference>
<protein>
    <submittedName>
        <fullName evidence="3">GNAT family N-acetyltransferase</fullName>
    </submittedName>
</protein>
<dbReference type="PROSITE" id="PS51186">
    <property type="entry name" value="GNAT"/>
    <property type="match status" value="1"/>
</dbReference>
<dbReference type="GO" id="GO:0008080">
    <property type="term" value="F:N-acetyltransferase activity"/>
    <property type="evidence" value="ECO:0007669"/>
    <property type="project" value="InterPro"/>
</dbReference>
<dbReference type="InterPro" id="IPR050769">
    <property type="entry name" value="NAT_camello-type"/>
</dbReference>
<keyword evidence="4" id="KW-1185">Reference proteome</keyword>
<dbReference type="RefSeq" id="WP_136137633.1">
    <property type="nucleotide sequence ID" value="NZ_SDGV01000024.1"/>
</dbReference>
<evidence type="ECO:0000259" key="2">
    <source>
        <dbReference type="PROSITE" id="PS51186"/>
    </source>
</evidence>
<gene>
    <name evidence="3" type="ORF">ESZ54_10605</name>
</gene>
<accession>A0A4S3B077</accession>
<dbReference type="Pfam" id="PF00583">
    <property type="entry name" value="Acetyltransf_1"/>
    <property type="match status" value="1"/>
</dbReference>
<keyword evidence="1 3" id="KW-0808">Transferase</keyword>
<dbReference type="EMBL" id="SDGV01000024">
    <property type="protein sequence ID" value="THB60411.1"/>
    <property type="molecule type" value="Genomic_DNA"/>
</dbReference>
<dbReference type="PANTHER" id="PTHR13947:SF37">
    <property type="entry name" value="LD18367P"/>
    <property type="match status" value="1"/>
</dbReference>
<dbReference type="PANTHER" id="PTHR13947">
    <property type="entry name" value="GNAT FAMILY N-ACETYLTRANSFERASE"/>
    <property type="match status" value="1"/>
</dbReference>
<dbReference type="Proteomes" id="UP000310506">
    <property type="component" value="Unassembled WGS sequence"/>
</dbReference>
<proteinExistence type="predicted"/>
<feature type="domain" description="N-acetyltransferase" evidence="2">
    <location>
        <begin position="1"/>
        <end position="158"/>
    </location>
</feature>
<organism evidence="3 4">
    <name type="scientific">Vagococcus silagei</name>
    <dbReference type="NCBI Taxonomy" id="2508885"/>
    <lineage>
        <taxon>Bacteria</taxon>
        <taxon>Bacillati</taxon>
        <taxon>Bacillota</taxon>
        <taxon>Bacilli</taxon>
        <taxon>Lactobacillales</taxon>
        <taxon>Enterococcaceae</taxon>
        <taxon>Vagococcus</taxon>
    </lineage>
</organism>
<dbReference type="OrthoDB" id="5419426at2"/>
<dbReference type="Gene3D" id="3.40.630.30">
    <property type="match status" value="1"/>
</dbReference>
<sequence length="160" mass="18915">MRIRKIEPHDNPEVAKIIRTSLEELGFNQPGTAYFDPQLDYLFEYYQNRKHSQYWVMLKGKEIIGGIGIDTLNDVPETCELQKLYLKKEFQGQGLSKKLMTYALSYAKEYYLSCYLETHTELEAAHKLYEQFGFKQLEQPLVDTSHGSMNLWMVKRLDRF</sequence>